<reference evidence="5 6" key="1">
    <citation type="submission" date="2023-07" db="EMBL/GenBank/DDBJ databases">
        <title>Sorghum-associated microbial communities from plants grown in Nebraska, USA.</title>
        <authorList>
            <person name="Schachtman D."/>
        </authorList>
    </citation>
    <scope>NUCLEOTIDE SEQUENCE [LARGE SCALE GENOMIC DNA]</scope>
    <source>
        <strain evidence="5 6">CC482</strain>
    </source>
</reference>
<dbReference type="InterPro" id="IPR025997">
    <property type="entry name" value="SBP_2_dom"/>
</dbReference>
<dbReference type="Pfam" id="PF13407">
    <property type="entry name" value="Peripla_BP_4"/>
    <property type="match status" value="1"/>
</dbReference>
<dbReference type="RefSeq" id="WP_307206149.1">
    <property type="nucleotide sequence ID" value="NZ_JAUSSU010000008.1"/>
</dbReference>
<name>A0ABT9U6X2_PAEHA</name>
<evidence type="ECO:0000256" key="3">
    <source>
        <dbReference type="SAM" id="SignalP"/>
    </source>
</evidence>
<keyword evidence="6" id="KW-1185">Reference proteome</keyword>
<sequence>MNNKKLRSMLGLMLAVVIVATGCGQAKGNNANTNAAGNGNNKPANEVIADIPAALADKGDIKLKVIRKIGGDDHTAQFLAGAKQEGEALGFSVDTFSANGDTAKFLDALDQAANSDVDGVVVSHGDDPATVKAVQKLRDKGIEVVAFDSVGELSGVSGVTLTSQDDEALAQFALDNLVKEQGEDAKIVYLWVDGFPPMVRRNNVYTETLAKYPNVKEVDRFGVANENTSVDTQNAVAAMLTKYPKGEIDAIFATWDAFAIGAARALIEAGRTEIKIYGIDVSNADLQIIQEENSPWVSTAAVDPKMIGAVNVRLLAKKLAGEETPETYNLEAALIDQASLKKSAEPVNMVTLAEIIPGWGTTDAFEETWIKSLKAANGK</sequence>
<dbReference type="Gene3D" id="3.40.50.2300">
    <property type="match status" value="2"/>
</dbReference>
<dbReference type="SUPFAM" id="SSF53822">
    <property type="entry name" value="Periplasmic binding protein-like I"/>
    <property type="match status" value="1"/>
</dbReference>
<evidence type="ECO:0000256" key="1">
    <source>
        <dbReference type="ARBA" id="ARBA00004196"/>
    </source>
</evidence>
<organism evidence="5 6">
    <name type="scientific">Paenibacillus harenae</name>
    <dbReference type="NCBI Taxonomy" id="306543"/>
    <lineage>
        <taxon>Bacteria</taxon>
        <taxon>Bacillati</taxon>
        <taxon>Bacillota</taxon>
        <taxon>Bacilli</taxon>
        <taxon>Bacillales</taxon>
        <taxon>Paenibacillaceae</taxon>
        <taxon>Paenibacillus</taxon>
    </lineage>
</organism>
<feature type="signal peptide" evidence="3">
    <location>
        <begin position="1"/>
        <end position="26"/>
    </location>
</feature>
<dbReference type="EMBL" id="JAUSSU010000008">
    <property type="protein sequence ID" value="MDQ0114773.1"/>
    <property type="molecule type" value="Genomic_DNA"/>
</dbReference>
<dbReference type="Proteomes" id="UP001229346">
    <property type="component" value="Unassembled WGS sequence"/>
</dbReference>
<evidence type="ECO:0000259" key="4">
    <source>
        <dbReference type="Pfam" id="PF13407"/>
    </source>
</evidence>
<dbReference type="InterPro" id="IPR050555">
    <property type="entry name" value="Bact_Solute-Bind_Prot2"/>
</dbReference>
<keyword evidence="5" id="KW-0813">Transport</keyword>
<comment type="caution">
    <text evidence="5">The sequence shown here is derived from an EMBL/GenBank/DDBJ whole genome shotgun (WGS) entry which is preliminary data.</text>
</comment>
<accession>A0ABT9U6X2</accession>
<feature type="chain" id="PRO_5047139163" evidence="3">
    <location>
        <begin position="27"/>
        <end position="379"/>
    </location>
</feature>
<keyword evidence="3" id="KW-0732">Signal</keyword>
<comment type="subcellular location">
    <subcellularLocation>
        <location evidence="1">Cell envelope</location>
    </subcellularLocation>
</comment>
<keyword evidence="5" id="KW-0762">Sugar transport</keyword>
<dbReference type="InterPro" id="IPR028082">
    <property type="entry name" value="Peripla_BP_I"/>
</dbReference>
<dbReference type="CDD" id="cd06305">
    <property type="entry name" value="PBP1_methylthioribose_binding-like"/>
    <property type="match status" value="1"/>
</dbReference>
<dbReference type="PROSITE" id="PS51257">
    <property type="entry name" value="PROKAR_LIPOPROTEIN"/>
    <property type="match status" value="1"/>
</dbReference>
<dbReference type="PANTHER" id="PTHR30036:SF7">
    <property type="entry name" value="ABC TRANSPORTER PERIPLASMIC-BINDING PROTEIN YPHF"/>
    <property type="match status" value="1"/>
</dbReference>
<gene>
    <name evidence="5" type="ORF">J2T15_004229</name>
</gene>
<evidence type="ECO:0000313" key="5">
    <source>
        <dbReference type="EMBL" id="MDQ0114773.1"/>
    </source>
</evidence>
<protein>
    <submittedName>
        <fullName evidence="5">Simple sugar transport system substrate-binding protein</fullName>
    </submittedName>
</protein>
<feature type="domain" description="Periplasmic binding protein" evidence="4">
    <location>
        <begin position="66"/>
        <end position="323"/>
    </location>
</feature>
<evidence type="ECO:0000313" key="6">
    <source>
        <dbReference type="Proteomes" id="UP001229346"/>
    </source>
</evidence>
<evidence type="ECO:0000256" key="2">
    <source>
        <dbReference type="ARBA" id="ARBA00007639"/>
    </source>
</evidence>
<dbReference type="PANTHER" id="PTHR30036">
    <property type="entry name" value="D-XYLOSE-BINDING PERIPLASMIC PROTEIN"/>
    <property type="match status" value="1"/>
</dbReference>
<proteinExistence type="inferred from homology"/>
<comment type="similarity">
    <text evidence="2">Belongs to the bacterial solute-binding protein 2 family.</text>
</comment>